<keyword evidence="2" id="KW-1133">Transmembrane helix</keyword>
<reference evidence="4" key="1">
    <citation type="submission" date="2024-05" db="EMBL/GenBank/DDBJ databases">
        <title>The Natural Products Discovery Center: Release of the First 8490 Sequenced Strains for Exploring Actinobacteria Biosynthetic Diversity.</title>
        <authorList>
            <person name="Kalkreuter E."/>
            <person name="Kautsar S.A."/>
            <person name="Yang D."/>
            <person name="Bader C.D."/>
            <person name="Teijaro C.N."/>
            <person name="Fluegel L."/>
            <person name="Davis C.M."/>
            <person name="Simpson J.R."/>
            <person name="Lauterbach L."/>
            <person name="Steele A.D."/>
            <person name="Gui C."/>
            <person name="Meng S."/>
            <person name="Li G."/>
            <person name="Viehrig K."/>
            <person name="Ye F."/>
            <person name="Su P."/>
            <person name="Kiefer A.F."/>
            <person name="Nichols A."/>
            <person name="Cepeda A.J."/>
            <person name="Yan W."/>
            <person name="Fan B."/>
            <person name="Jiang Y."/>
            <person name="Adhikari A."/>
            <person name="Zheng C.-J."/>
            <person name="Schuster L."/>
            <person name="Cowan T.M."/>
            <person name="Smanski M.J."/>
            <person name="Chevrette M.G."/>
            <person name="de Carvalho L.P.S."/>
            <person name="Shen B."/>
        </authorList>
    </citation>
    <scope>NUCLEOTIDE SEQUENCE</scope>
    <source>
        <strain evidence="4">NPDC080035</strain>
    </source>
</reference>
<gene>
    <name evidence="4" type="ORF">AAME72_18125</name>
</gene>
<accession>A0AAU7GDC4</accession>
<evidence type="ECO:0000256" key="1">
    <source>
        <dbReference type="SAM" id="MobiDB-lite"/>
    </source>
</evidence>
<evidence type="ECO:0000259" key="3">
    <source>
        <dbReference type="Pfam" id="PF25362"/>
    </source>
</evidence>
<dbReference type="InterPro" id="IPR057446">
    <property type="entry name" value="PH_bac"/>
</dbReference>
<keyword evidence="2" id="KW-0812">Transmembrane</keyword>
<dbReference type="Pfam" id="PF25362">
    <property type="entry name" value="bPH_11"/>
    <property type="match status" value="1"/>
</dbReference>
<feature type="region of interest" description="Disordered" evidence="1">
    <location>
        <begin position="163"/>
        <end position="182"/>
    </location>
</feature>
<dbReference type="RefSeq" id="WP_348787924.1">
    <property type="nucleotide sequence ID" value="NZ_CP157390.1"/>
</dbReference>
<organism evidence="4">
    <name type="scientific">Leifsonia sp. NPDC080035</name>
    <dbReference type="NCBI Taxonomy" id="3143936"/>
    <lineage>
        <taxon>Bacteria</taxon>
        <taxon>Bacillati</taxon>
        <taxon>Actinomycetota</taxon>
        <taxon>Actinomycetes</taxon>
        <taxon>Micrococcales</taxon>
        <taxon>Microbacteriaceae</taxon>
        <taxon>Leifsonia</taxon>
    </lineage>
</organism>
<keyword evidence="2" id="KW-0472">Membrane</keyword>
<feature type="transmembrane region" description="Helical" evidence="2">
    <location>
        <begin position="6"/>
        <end position="25"/>
    </location>
</feature>
<feature type="domain" description="PH" evidence="3">
    <location>
        <begin position="40"/>
        <end position="156"/>
    </location>
</feature>
<proteinExistence type="predicted"/>
<sequence>MDKLLPTIGILAVVIVVLLLAIMGWRRRMRRDAPAGGGYTAPATLAAPTTTADVLYVATTKAGEHLERLALPGLAYRGKGTVEVSQDGVQLRVAGEQPVFVPAAALSGVGAATVAIDRVVERDGLLRLGWTTSGGAAADSYFRVVDPAGRGALTAAIESILPGDSAQGSTNHDRTGPKNWEV</sequence>
<feature type="compositionally biased region" description="Basic and acidic residues" evidence="1">
    <location>
        <begin position="171"/>
        <end position="182"/>
    </location>
</feature>
<dbReference type="AlphaFoldDB" id="A0AAU7GDC4"/>
<name>A0AAU7GDC4_9MICO</name>
<protein>
    <recommendedName>
        <fullName evidence="3">PH domain-containing protein</fullName>
    </recommendedName>
</protein>
<evidence type="ECO:0000256" key="2">
    <source>
        <dbReference type="SAM" id="Phobius"/>
    </source>
</evidence>
<evidence type="ECO:0000313" key="4">
    <source>
        <dbReference type="EMBL" id="XBM47963.1"/>
    </source>
</evidence>
<dbReference type="EMBL" id="CP157390">
    <property type="protein sequence ID" value="XBM47963.1"/>
    <property type="molecule type" value="Genomic_DNA"/>
</dbReference>